<comment type="caution">
    <text evidence="1">The sequence shown here is derived from an EMBL/GenBank/DDBJ whole genome shotgun (WGS) entry which is preliminary data.</text>
</comment>
<protein>
    <recommendedName>
        <fullName evidence="3">Lipocalin-like domain-containing protein</fullName>
    </recommendedName>
</protein>
<accession>A0ABW4VRU7</accession>
<evidence type="ECO:0000313" key="1">
    <source>
        <dbReference type="EMBL" id="MFD2036481.1"/>
    </source>
</evidence>
<sequence length="144" mass="16828">MKISTIFLFLLLSLGINKNQEEKLQGKWKLESYDVFSKVLTSEPFMMGTEEQKSALLKEINFALENTYFEFRGDTIIMDDAVNKQIDRKKAIYFLEGDRLVINRVDKIHSKDYRLVEVADSTLVLELVYVENSKKNYAVFKKVN</sequence>
<dbReference type="EMBL" id="JBHUHR010000043">
    <property type="protein sequence ID" value="MFD2036481.1"/>
    <property type="molecule type" value="Genomic_DNA"/>
</dbReference>
<dbReference type="RefSeq" id="WP_376887532.1">
    <property type="nucleotide sequence ID" value="NZ_JBHUHR010000043.1"/>
</dbReference>
<dbReference type="Proteomes" id="UP001597361">
    <property type="component" value="Unassembled WGS sequence"/>
</dbReference>
<proteinExistence type="predicted"/>
<reference evidence="2" key="1">
    <citation type="journal article" date="2019" name="Int. J. Syst. Evol. Microbiol.">
        <title>The Global Catalogue of Microorganisms (GCM) 10K type strain sequencing project: providing services to taxonomists for standard genome sequencing and annotation.</title>
        <authorList>
            <consortium name="The Broad Institute Genomics Platform"/>
            <consortium name="The Broad Institute Genome Sequencing Center for Infectious Disease"/>
            <person name="Wu L."/>
            <person name="Ma J."/>
        </authorList>
    </citation>
    <scope>NUCLEOTIDE SEQUENCE [LARGE SCALE GENOMIC DNA]</scope>
    <source>
        <strain evidence="2">CGMCC 1.15180</strain>
    </source>
</reference>
<name>A0ABW4VRU7_9BACT</name>
<evidence type="ECO:0008006" key="3">
    <source>
        <dbReference type="Google" id="ProtNLM"/>
    </source>
</evidence>
<gene>
    <name evidence="1" type="ORF">ACFSKL_16870</name>
</gene>
<organism evidence="1 2">
    <name type="scientific">Belliella marina</name>
    <dbReference type="NCBI Taxonomy" id="1644146"/>
    <lineage>
        <taxon>Bacteria</taxon>
        <taxon>Pseudomonadati</taxon>
        <taxon>Bacteroidota</taxon>
        <taxon>Cytophagia</taxon>
        <taxon>Cytophagales</taxon>
        <taxon>Cyclobacteriaceae</taxon>
        <taxon>Belliella</taxon>
    </lineage>
</organism>
<keyword evidence="2" id="KW-1185">Reference proteome</keyword>
<evidence type="ECO:0000313" key="2">
    <source>
        <dbReference type="Proteomes" id="UP001597361"/>
    </source>
</evidence>